<dbReference type="PROSITE" id="PS50928">
    <property type="entry name" value="ABC_TM1"/>
    <property type="match status" value="1"/>
</dbReference>
<evidence type="ECO:0000259" key="8">
    <source>
        <dbReference type="PROSITE" id="PS50928"/>
    </source>
</evidence>
<organism evidence="9 10">
    <name type="scientific">Domibacillus enclensis</name>
    <dbReference type="NCBI Taxonomy" id="1017273"/>
    <lineage>
        <taxon>Bacteria</taxon>
        <taxon>Bacillati</taxon>
        <taxon>Bacillota</taxon>
        <taxon>Bacilli</taxon>
        <taxon>Bacillales</taxon>
        <taxon>Bacillaceae</taxon>
        <taxon>Domibacillus</taxon>
    </lineage>
</organism>
<sequence length="285" mass="32334">MKRKAGSNMQKKWISHLTLSVISLFMVYPILWWVGAAFKSNEEIDSANIFPSQLMFSNFTEGWYAIPGYSFGHFFMNTFELILGVLFTTIISCSLVAFAFARLDFPLRNFWFSIVLVTLMLPSQITLVPQYDMFNAFGWVDTYLPFIVPHALAGGIGGSFFIFLLVQFIRGIPKELDEAAKMDGCSWFGIYWRIILPLMKPPLVTVAIYCFLWNWDDFLGHLIYLNSVENYTVGLALKMFVDANSAVPWGQLFAMSLLSIIPAVIIFFFAQRHIVEGVASTGLKG</sequence>
<dbReference type="Pfam" id="PF00528">
    <property type="entry name" value="BPD_transp_1"/>
    <property type="match status" value="1"/>
</dbReference>
<evidence type="ECO:0000256" key="2">
    <source>
        <dbReference type="ARBA" id="ARBA00022448"/>
    </source>
</evidence>
<keyword evidence="6 7" id="KW-0472">Membrane</keyword>
<evidence type="ECO:0000256" key="5">
    <source>
        <dbReference type="ARBA" id="ARBA00022989"/>
    </source>
</evidence>
<keyword evidence="3" id="KW-1003">Cell membrane</keyword>
<evidence type="ECO:0000256" key="6">
    <source>
        <dbReference type="ARBA" id="ARBA00023136"/>
    </source>
</evidence>
<protein>
    <submittedName>
        <fullName evidence="9">ABC transporter permease</fullName>
    </submittedName>
</protein>
<feature type="transmembrane region" description="Helical" evidence="7">
    <location>
        <begin position="12"/>
        <end position="34"/>
    </location>
</feature>
<gene>
    <name evidence="9" type="ORF">B1B05_04505</name>
</gene>
<keyword evidence="4 7" id="KW-0812">Transmembrane</keyword>
<name>A0ABX4EAM6_9BACI</name>
<keyword evidence="5 7" id="KW-1133">Transmembrane helix</keyword>
<dbReference type="PANTHER" id="PTHR43744:SF6">
    <property type="entry name" value="ABC TRANSPORTER PERMEASE PROTEIN YESQ-RELATED"/>
    <property type="match status" value="1"/>
</dbReference>
<feature type="transmembrane region" description="Helical" evidence="7">
    <location>
        <begin position="110"/>
        <end position="127"/>
    </location>
</feature>
<keyword evidence="2 7" id="KW-0813">Transport</keyword>
<comment type="similarity">
    <text evidence="7">Belongs to the binding-protein-dependent transport system permease family.</text>
</comment>
<evidence type="ECO:0000256" key="3">
    <source>
        <dbReference type="ARBA" id="ARBA00022475"/>
    </source>
</evidence>
<proteinExistence type="inferred from homology"/>
<accession>A0ABX4EAM6</accession>
<evidence type="ECO:0000313" key="9">
    <source>
        <dbReference type="EMBL" id="OXS79044.1"/>
    </source>
</evidence>
<evidence type="ECO:0000256" key="1">
    <source>
        <dbReference type="ARBA" id="ARBA00004651"/>
    </source>
</evidence>
<reference evidence="10" key="1">
    <citation type="submission" date="2017-03" db="EMBL/GenBank/DDBJ databases">
        <title>Bacillus sp. V-88(T) DSM27956, whole genome shotgun sequencing project.</title>
        <authorList>
            <person name="Dastager S.G."/>
            <person name="Neurgaonkar P.S."/>
            <person name="Dharne M.S."/>
        </authorList>
    </citation>
    <scope>NUCLEOTIDE SEQUENCE [LARGE SCALE GENOMIC DNA]</scope>
    <source>
        <strain evidence="10">DSM 25145</strain>
    </source>
</reference>
<feature type="transmembrane region" description="Helical" evidence="7">
    <location>
        <begin position="81"/>
        <end position="103"/>
    </location>
</feature>
<dbReference type="SUPFAM" id="SSF161098">
    <property type="entry name" value="MetI-like"/>
    <property type="match status" value="1"/>
</dbReference>
<dbReference type="PANTHER" id="PTHR43744">
    <property type="entry name" value="ABC TRANSPORTER PERMEASE PROTEIN MG189-RELATED-RELATED"/>
    <property type="match status" value="1"/>
</dbReference>
<evidence type="ECO:0000256" key="7">
    <source>
        <dbReference type="RuleBase" id="RU363032"/>
    </source>
</evidence>
<comment type="subcellular location">
    <subcellularLocation>
        <location evidence="1 7">Cell membrane</location>
        <topology evidence="1 7">Multi-pass membrane protein</topology>
    </subcellularLocation>
</comment>
<evidence type="ECO:0000256" key="4">
    <source>
        <dbReference type="ARBA" id="ARBA00022692"/>
    </source>
</evidence>
<dbReference type="Proteomes" id="UP000215545">
    <property type="component" value="Unassembled WGS sequence"/>
</dbReference>
<dbReference type="CDD" id="cd06261">
    <property type="entry name" value="TM_PBP2"/>
    <property type="match status" value="1"/>
</dbReference>
<dbReference type="EMBL" id="MWSK01000002">
    <property type="protein sequence ID" value="OXS79044.1"/>
    <property type="molecule type" value="Genomic_DNA"/>
</dbReference>
<keyword evidence="10" id="KW-1185">Reference proteome</keyword>
<feature type="transmembrane region" description="Helical" evidence="7">
    <location>
        <begin position="249"/>
        <end position="270"/>
    </location>
</feature>
<comment type="caution">
    <text evidence="9">The sequence shown here is derived from an EMBL/GenBank/DDBJ whole genome shotgun (WGS) entry which is preliminary data.</text>
</comment>
<dbReference type="InterPro" id="IPR035906">
    <property type="entry name" value="MetI-like_sf"/>
</dbReference>
<dbReference type="InterPro" id="IPR000515">
    <property type="entry name" value="MetI-like"/>
</dbReference>
<feature type="transmembrane region" description="Helical" evidence="7">
    <location>
        <begin position="190"/>
        <end position="215"/>
    </location>
</feature>
<feature type="domain" description="ABC transmembrane type-1" evidence="8">
    <location>
        <begin position="75"/>
        <end position="270"/>
    </location>
</feature>
<evidence type="ECO:0000313" key="10">
    <source>
        <dbReference type="Proteomes" id="UP000215545"/>
    </source>
</evidence>
<feature type="transmembrane region" description="Helical" evidence="7">
    <location>
        <begin position="147"/>
        <end position="169"/>
    </location>
</feature>
<dbReference type="Gene3D" id="1.10.3720.10">
    <property type="entry name" value="MetI-like"/>
    <property type="match status" value="1"/>
</dbReference>